<sequence length="225" mass="24271">MSKIPTNVFALREEWLQAAISALRPHFQACGFPLPVSIRAAIGFPSKGSKSTCVGECWASVASADQHNEIFIRPDQAEPLTVLGILVHELVHACIPLGSGHGPVFREAAIKVGLVGKMREAMPGTALNDKLSLLTESLGPLPHATLDIGFRETAPRAKKKTHMLKAYCPGITEGEAKESCDYIVRLTATHARKGAPICGVHSVRMIIDWPEDETEEESSSDAPQT</sequence>
<dbReference type="RefSeq" id="WP_267311339.1">
    <property type="nucleotide sequence ID" value="NZ_JABXXV010000011.1"/>
</dbReference>
<gene>
    <name evidence="1" type="ORF">HW542_15420</name>
</gene>
<comment type="caution">
    <text evidence="1">The sequence shown here is derived from an EMBL/GenBank/DDBJ whole genome shotgun (WGS) entry which is preliminary data.</text>
</comment>
<evidence type="ECO:0000313" key="1">
    <source>
        <dbReference type="EMBL" id="NVN48189.1"/>
    </source>
</evidence>
<reference evidence="1 2" key="1">
    <citation type="submission" date="2020-06" db="EMBL/GenBank/DDBJ databases">
        <title>Synonyms of Asaia species.</title>
        <authorList>
            <person name="Sombolestani A."/>
        </authorList>
    </citation>
    <scope>NUCLEOTIDE SEQUENCE [LARGE SCALE GENOMIC DNA]</scope>
    <source>
        <strain evidence="1 2">LMG 27047</strain>
    </source>
</reference>
<protein>
    <submittedName>
        <fullName evidence="1">Transcription elongation protein SprT</fullName>
    </submittedName>
</protein>
<keyword evidence="2" id="KW-1185">Reference proteome</keyword>
<dbReference type="Proteomes" id="UP001516351">
    <property type="component" value="Unassembled WGS sequence"/>
</dbReference>
<name>A0ABX2P8B5_9PROT</name>
<dbReference type="EMBL" id="JABXXV010000011">
    <property type="protein sequence ID" value="NVN48189.1"/>
    <property type="molecule type" value="Genomic_DNA"/>
</dbReference>
<proteinExistence type="predicted"/>
<accession>A0ABX2P8B5</accession>
<evidence type="ECO:0000313" key="2">
    <source>
        <dbReference type="Proteomes" id="UP001516351"/>
    </source>
</evidence>
<organism evidence="1 2">
    <name type="scientific">Asaia spathodeae</name>
    <dbReference type="NCBI Taxonomy" id="657016"/>
    <lineage>
        <taxon>Bacteria</taxon>
        <taxon>Pseudomonadati</taxon>
        <taxon>Pseudomonadota</taxon>
        <taxon>Alphaproteobacteria</taxon>
        <taxon>Acetobacterales</taxon>
        <taxon>Acetobacteraceae</taxon>
        <taxon>Asaia</taxon>
    </lineage>
</organism>